<keyword evidence="11" id="KW-1185">Reference proteome</keyword>
<evidence type="ECO:0000256" key="1">
    <source>
        <dbReference type="ARBA" id="ARBA00004429"/>
    </source>
</evidence>
<name>A0ABV8X3N3_9LACT</name>
<keyword evidence="4" id="KW-0997">Cell inner membrane</keyword>
<sequence length="383" mass="42387">MKTQRWLSFNFFTFFFTWGVFLPYMVGWLTDGKGLTVIEASIIMGAGMIIRSLSTFLLFPEATKRSSLSSFMRYSALLSLIIVLFYIPSDSFGMLLVITVIFSLVYPNILAAMESSGSVLMQKENINYGKSRSYGSFGYIIAVLLIGIATYTWGENSIVWILILGLFLMVLTQFLPAPDTLKGPLHKSGTSGEGIYKTLLTSSSFITILLLTILLQGAHTSYYNYGFIYLKEIGVSAFYIGFILNIAVVSEIIVFAAADRLLSNTKVSTMFIIAAVGSTVRWLLIFLSPNVWMFVLSQLLHALSFGVAHYAFIKYISIRLPDEQIPAAQGMYAAFAMSLSTALLTFAGGPLYEYSPKIAFLGMTACSIPALILVLATRKKYSY</sequence>
<feature type="domain" description="Major facilitator superfamily associated" evidence="9">
    <location>
        <begin position="6"/>
        <end position="360"/>
    </location>
</feature>
<gene>
    <name evidence="10" type="ORF">ACFOZY_08800</name>
</gene>
<feature type="transmembrane region" description="Helical" evidence="8">
    <location>
        <begin position="94"/>
        <end position="113"/>
    </location>
</feature>
<dbReference type="PIRSF" id="PIRSF004925">
    <property type="entry name" value="HcaT"/>
    <property type="match status" value="1"/>
</dbReference>
<feature type="transmembrane region" description="Helical" evidence="8">
    <location>
        <begin position="332"/>
        <end position="352"/>
    </location>
</feature>
<dbReference type="NCBIfam" id="NF008346">
    <property type="entry name" value="PRK11128.1"/>
    <property type="match status" value="1"/>
</dbReference>
<dbReference type="Gene3D" id="1.20.1250.20">
    <property type="entry name" value="MFS general substrate transporter like domains"/>
    <property type="match status" value="2"/>
</dbReference>
<evidence type="ECO:0000256" key="3">
    <source>
        <dbReference type="ARBA" id="ARBA00022475"/>
    </source>
</evidence>
<feature type="transmembrane region" description="Helical" evidence="8">
    <location>
        <begin position="7"/>
        <end position="26"/>
    </location>
</feature>
<feature type="transmembrane region" description="Helical" evidence="8">
    <location>
        <begin position="38"/>
        <end position="59"/>
    </location>
</feature>
<dbReference type="RefSeq" id="WP_378154445.1">
    <property type="nucleotide sequence ID" value="NZ_JBHSEC010000014.1"/>
</dbReference>
<protein>
    <submittedName>
        <fullName evidence="10">3-phenylpropionate MFS transporter</fullName>
    </submittedName>
</protein>
<evidence type="ECO:0000259" key="9">
    <source>
        <dbReference type="Pfam" id="PF12832"/>
    </source>
</evidence>
<proteinExistence type="predicted"/>
<dbReference type="Proteomes" id="UP001595817">
    <property type="component" value="Unassembled WGS sequence"/>
</dbReference>
<feature type="transmembrane region" description="Helical" evidence="8">
    <location>
        <begin position="134"/>
        <end position="152"/>
    </location>
</feature>
<comment type="caution">
    <text evidence="10">The sequence shown here is derived from an EMBL/GenBank/DDBJ whole genome shotgun (WGS) entry which is preliminary data.</text>
</comment>
<dbReference type="PANTHER" id="PTHR23522">
    <property type="entry name" value="BLL5896 PROTEIN"/>
    <property type="match status" value="1"/>
</dbReference>
<evidence type="ECO:0000313" key="11">
    <source>
        <dbReference type="Proteomes" id="UP001595817"/>
    </source>
</evidence>
<comment type="subcellular location">
    <subcellularLocation>
        <location evidence="1">Cell inner membrane</location>
        <topology evidence="1">Multi-pass membrane protein</topology>
    </subcellularLocation>
</comment>
<feature type="transmembrane region" description="Helical" evidence="8">
    <location>
        <begin position="358"/>
        <end position="377"/>
    </location>
</feature>
<feature type="transmembrane region" description="Helical" evidence="8">
    <location>
        <begin position="291"/>
        <end position="312"/>
    </location>
</feature>
<dbReference type="SUPFAM" id="SSF103473">
    <property type="entry name" value="MFS general substrate transporter"/>
    <property type="match status" value="1"/>
</dbReference>
<keyword evidence="5 8" id="KW-0812">Transmembrane</keyword>
<evidence type="ECO:0000256" key="2">
    <source>
        <dbReference type="ARBA" id="ARBA00022448"/>
    </source>
</evidence>
<reference evidence="11" key="1">
    <citation type="journal article" date="2019" name="Int. J. Syst. Evol. Microbiol.">
        <title>The Global Catalogue of Microorganisms (GCM) 10K type strain sequencing project: providing services to taxonomists for standard genome sequencing and annotation.</title>
        <authorList>
            <consortium name="The Broad Institute Genomics Platform"/>
            <consortium name="The Broad Institute Genome Sequencing Center for Infectious Disease"/>
            <person name="Wu L."/>
            <person name="Ma J."/>
        </authorList>
    </citation>
    <scope>NUCLEOTIDE SEQUENCE [LARGE SCALE GENOMIC DNA]</scope>
    <source>
        <strain evidence="11">CCUG 59778</strain>
    </source>
</reference>
<keyword evidence="6 8" id="KW-1133">Transmembrane helix</keyword>
<organism evidence="10 11">
    <name type="scientific">Chungangia koreensis</name>
    <dbReference type="NCBI Taxonomy" id="752657"/>
    <lineage>
        <taxon>Bacteria</taxon>
        <taxon>Bacillati</taxon>
        <taxon>Bacillota</taxon>
        <taxon>Bacilli</taxon>
        <taxon>Lactobacillales</taxon>
        <taxon>Chungangia</taxon>
    </lineage>
</organism>
<dbReference type="Pfam" id="PF12832">
    <property type="entry name" value="MFS_1_like"/>
    <property type="match status" value="1"/>
</dbReference>
<feature type="transmembrane region" description="Helical" evidence="8">
    <location>
        <begin position="158"/>
        <end position="177"/>
    </location>
</feature>
<feature type="transmembrane region" description="Helical" evidence="8">
    <location>
        <begin position="238"/>
        <end position="258"/>
    </location>
</feature>
<dbReference type="EMBL" id="JBHSEC010000014">
    <property type="protein sequence ID" value="MFC4410521.1"/>
    <property type="molecule type" value="Genomic_DNA"/>
</dbReference>
<keyword evidence="2" id="KW-0813">Transport</keyword>
<dbReference type="InterPro" id="IPR024989">
    <property type="entry name" value="MFS_assoc_dom"/>
</dbReference>
<evidence type="ECO:0000256" key="5">
    <source>
        <dbReference type="ARBA" id="ARBA00022692"/>
    </source>
</evidence>
<accession>A0ABV8X3N3</accession>
<dbReference type="InterPro" id="IPR036259">
    <property type="entry name" value="MFS_trans_sf"/>
</dbReference>
<evidence type="ECO:0000313" key="10">
    <source>
        <dbReference type="EMBL" id="MFC4410521.1"/>
    </source>
</evidence>
<keyword evidence="7 8" id="KW-0472">Membrane</keyword>
<dbReference type="InterPro" id="IPR026032">
    <property type="entry name" value="HcaT-like"/>
</dbReference>
<dbReference type="PANTHER" id="PTHR23522:SF10">
    <property type="entry name" value="3-PHENYLPROPIONIC ACID TRANSPORTER-RELATED"/>
    <property type="match status" value="1"/>
</dbReference>
<evidence type="ECO:0000256" key="4">
    <source>
        <dbReference type="ARBA" id="ARBA00022519"/>
    </source>
</evidence>
<feature type="transmembrane region" description="Helical" evidence="8">
    <location>
        <begin position="198"/>
        <end position="218"/>
    </location>
</feature>
<evidence type="ECO:0000256" key="8">
    <source>
        <dbReference type="SAM" id="Phobius"/>
    </source>
</evidence>
<keyword evidence="3" id="KW-1003">Cell membrane</keyword>
<feature type="transmembrane region" description="Helical" evidence="8">
    <location>
        <begin position="71"/>
        <end position="88"/>
    </location>
</feature>
<feature type="transmembrane region" description="Helical" evidence="8">
    <location>
        <begin position="267"/>
        <end position="285"/>
    </location>
</feature>
<evidence type="ECO:0000256" key="7">
    <source>
        <dbReference type="ARBA" id="ARBA00023136"/>
    </source>
</evidence>
<evidence type="ECO:0000256" key="6">
    <source>
        <dbReference type="ARBA" id="ARBA00022989"/>
    </source>
</evidence>